<comment type="caution">
    <text evidence="1">The sequence shown here is derived from an EMBL/GenBank/DDBJ whole genome shotgun (WGS) entry which is preliminary data.</text>
</comment>
<evidence type="ECO:0000313" key="2">
    <source>
        <dbReference type="Proteomes" id="UP000499080"/>
    </source>
</evidence>
<accession>A0A4Y2AXA4</accession>
<sequence>MRVNGLMMLNTLQIHQQQRSSMENTQFPIHERHRTVIHLSFHHENVQRVYFPRQIMLLNVPKHLRKQHSYFSADFAPKMSLHAPYCTMKYPSTTLGAMETRHSKVENKGKLY</sequence>
<evidence type="ECO:0000313" key="1">
    <source>
        <dbReference type="EMBL" id="GBL83805.1"/>
    </source>
</evidence>
<proteinExistence type="predicted"/>
<gene>
    <name evidence="1" type="ORF">AVEN_132686_1</name>
</gene>
<dbReference type="EMBL" id="BGPR01000034">
    <property type="protein sequence ID" value="GBL83805.1"/>
    <property type="molecule type" value="Genomic_DNA"/>
</dbReference>
<dbReference type="Proteomes" id="UP000499080">
    <property type="component" value="Unassembled WGS sequence"/>
</dbReference>
<organism evidence="1 2">
    <name type="scientific">Araneus ventricosus</name>
    <name type="common">Orbweaver spider</name>
    <name type="synonym">Epeira ventricosa</name>
    <dbReference type="NCBI Taxonomy" id="182803"/>
    <lineage>
        <taxon>Eukaryota</taxon>
        <taxon>Metazoa</taxon>
        <taxon>Ecdysozoa</taxon>
        <taxon>Arthropoda</taxon>
        <taxon>Chelicerata</taxon>
        <taxon>Arachnida</taxon>
        <taxon>Araneae</taxon>
        <taxon>Araneomorphae</taxon>
        <taxon>Entelegynae</taxon>
        <taxon>Araneoidea</taxon>
        <taxon>Araneidae</taxon>
        <taxon>Araneus</taxon>
    </lineage>
</organism>
<protein>
    <submittedName>
        <fullName evidence="1">Uncharacterized protein</fullName>
    </submittedName>
</protein>
<name>A0A4Y2AXA4_ARAVE</name>
<dbReference type="AlphaFoldDB" id="A0A4Y2AXA4"/>
<reference evidence="1 2" key="1">
    <citation type="journal article" date="2019" name="Sci. Rep.">
        <title>Orb-weaving spider Araneus ventricosus genome elucidates the spidroin gene catalogue.</title>
        <authorList>
            <person name="Kono N."/>
            <person name="Nakamura H."/>
            <person name="Ohtoshi R."/>
            <person name="Moran D.A.P."/>
            <person name="Shinohara A."/>
            <person name="Yoshida Y."/>
            <person name="Fujiwara M."/>
            <person name="Mori M."/>
            <person name="Tomita M."/>
            <person name="Arakawa K."/>
        </authorList>
    </citation>
    <scope>NUCLEOTIDE SEQUENCE [LARGE SCALE GENOMIC DNA]</scope>
</reference>
<keyword evidence="2" id="KW-1185">Reference proteome</keyword>